<dbReference type="RefSeq" id="WP_369713298.1">
    <property type="nucleotide sequence ID" value="NZ_CP165646.1"/>
</dbReference>
<organism evidence="1">
    <name type="scientific">Leptotrichia mesophila</name>
    <dbReference type="NCBI Taxonomy" id="3239303"/>
    <lineage>
        <taxon>Bacteria</taxon>
        <taxon>Fusobacteriati</taxon>
        <taxon>Fusobacteriota</taxon>
        <taxon>Fusobacteriia</taxon>
        <taxon>Fusobacteriales</taxon>
        <taxon>Leptotrichiaceae</taxon>
        <taxon>Leptotrichia</taxon>
    </lineage>
</organism>
<name>A0AB39VBJ7_9FUSO</name>
<dbReference type="KEGG" id="lmes:AB8B23_02750"/>
<dbReference type="AlphaFoldDB" id="A0AB39VBJ7"/>
<protein>
    <submittedName>
        <fullName evidence="1">YiiG family protein</fullName>
    </submittedName>
</protein>
<gene>
    <name evidence="1" type="ORF">AB8B23_02750</name>
</gene>
<dbReference type="EMBL" id="CP165646">
    <property type="protein sequence ID" value="XDU65093.1"/>
    <property type="molecule type" value="Genomic_DNA"/>
</dbReference>
<dbReference type="Pfam" id="PF12889">
    <property type="entry name" value="DUF3829"/>
    <property type="match status" value="1"/>
</dbReference>
<evidence type="ECO:0000313" key="1">
    <source>
        <dbReference type="EMBL" id="XDU65093.1"/>
    </source>
</evidence>
<proteinExistence type="predicted"/>
<dbReference type="InterPro" id="IPR024291">
    <property type="entry name" value="DUF3829"/>
</dbReference>
<sequence>MKKIGIIVIIMSVIVSLSLLKKKPEEEIVKKPSKEQIILEQNKEKYSKHIRFYNRILNIDKGLLYYFEDAGMDKKFKNIQNEEVVADIAIDKNFIDKLKELSESNEKKDDMDKKAEAIIPILEKMLPITDKMRTYYKNKEYTKDNYAKAQILHTELLACMDKYNQVTESYKEVFQKKSDEIKKLMIKDYDKRKQYITYNQFMFIEEGDQIIKEIHKQGLDASDFTAKGNAKKFKKLEEKMDKAFIKFEKSIKNTKQLGKEGYNPGDHSEFIQKANKFKQSVNVFIQRIEKKEKASHSSVSDSFFAQTEEGTPENVLANFNEVIKEHNKLLAKKTKK</sequence>
<reference evidence="1" key="1">
    <citation type="submission" date="2024-07" db="EMBL/GenBank/DDBJ databases">
        <authorList>
            <person name="Li X.-J."/>
            <person name="Wang X."/>
        </authorList>
    </citation>
    <scope>NUCLEOTIDE SEQUENCE</scope>
    <source>
        <strain evidence="1">HSP-342</strain>
    </source>
</reference>
<accession>A0AB39VBJ7</accession>